<dbReference type="PROSITE" id="PS00166">
    <property type="entry name" value="ENOYL_COA_HYDRATASE"/>
    <property type="match status" value="1"/>
</dbReference>
<dbReference type="InterPro" id="IPR014748">
    <property type="entry name" value="Enoyl-CoA_hydra_C"/>
</dbReference>
<accession>A0ABU9SSF6</accession>
<evidence type="ECO:0000256" key="1">
    <source>
        <dbReference type="ARBA" id="ARBA00005254"/>
    </source>
</evidence>
<dbReference type="PANTHER" id="PTHR11941:SF54">
    <property type="entry name" value="ENOYL-COA HYDRATASE, MITOCHONDRIAL"/>
    <property type="match status" value="1"/>
</dbReference>
<dbReference type="InterPro" id="IPR018376">
    <property type="entry name" value="Enoyl-CoA_hyd/isom_CS"/>
</dbReference>
<dbReference type="InterPro" id="IPR001753">
    <property type="entry name" value="Enoyl-CoA_hydra/iso"/>
</dbReference>
<dbReference type="Gene3D" id="1.10.12.10">
    <property type="entry name" value="Lyase 2-enoyl-coa Hydratase, Chain A, domain 2"/>
    <property type="match status" value="1"/>
</dbReference>
<keyword evidence="5" id="KW-1185">Reference proteome</keyword>
<dbReference type="PANTHER" id="PTHR11941">
    <property type="entry name" value="ENOYL-COA HYDRATASE-RELATED"/>
    <property type="match status" value="1"/>
</dbReference>
<dbReference type="RefSeq" id="WP_342880924.1">
    <property type="nucleotide sequence ID" value="NZ_JBBMQS010000002.1"/>
</dbReference>
<evidence type="ECO:0000256" key="2">
    <source>
        <dbReference type="ARBA" id="ARBA00023239"/>
    </source>
</evidence>
<dbReference type="Gene3D" id="3.90.226.10">
    <property type="entry name" value="2-enoyl-CoA Hydratase, Chain A, domain 1"/>
    <property type="match status" value="1"/>
</dbReference>
<organism evidence="4 5">
    <name type="scientific">Paraglaciecola mesophila</name>
    <dbReference type="NCBI Taxonomy" id="197222"/>
    <lineage>
        <taxon>Bacteria</taxon>
        <taxon>Pseudomonadati</taxon>
        <taxon>Pseudomonadota</taxon>
        <taxon>Gammaproteobacteria</taxon>
        <taxon>Alteromonadales</taxon>
        <taxon>Alteromonadaceae</taxon>
        <taxon>Paraglaciecola</taxon>
    </lineage>
</organism>
<comment type="caution">
    <text evidence="4">The sequence shown here is derived from an EMBL/GenBank/DDBJ whole genome shotgun (WGS) entry which is preliminary data.</text>
</comment>
<dbReference type="Pfam" id="PF00378">
    <property type="entry name" value="ECH_1"/>
    <property type="match status" value="1"/>
</dbReference>
<dbReference type="CDD" id="cd06558">
    <property type="entry name" value="crotonase-like"/>
    <property type="match status" value="1"/>
</dbReference>
<proteinExistence type="inferred from homology"/>
<name>A0ABU9SSF6_9ALTE</name>
<dbReference type="SUPFAM" id="SSF52096">
    <property type="entry name" value="ClpP/crotonase"/>
    <property type="match status" value="1"/>
</dbReference>
<evidence type="ECO:0000313" key="4">
    <source>
        <dbReference type="EMBL" id="MEM5496490.1"/>
    </source>
</evidence>
<gene>
    <name evidence="4" type="ORF">WNY77_03665</name>
</gene>
<protein>
    <submittedName>
        <fullName evidence="4">Enoyl-CoA hydratase-related protein</fullName>
    </submittedName>
</protein>
<evidence type="ECO:0000313" key="5">
    <source>
        <dbReference type="Proteomes" id="UP001461163"/>
    </source>
</evidence>
<sequence>MSTVTLNIKGKVAYLSLNRAEKYNALTQEMWQAIGDACDALAQDQSIRVLVLSAQGDKAFCAGADIQELHSMLSNPDAFAASNEIVQVAQQKLAALPFATIAQINGVCVGGGMGLAMCCDFRIAVNSASFAITPSKLGLLYSLADTQRLVDLVGLPRAKELLYLGKKIDASTAASWALVSDVVEREVLNTATDTLIAQILSVSGYSISGTKRSLAFLCEANAQASNNKAAIKQLFDDAFHGEDFKEGAAAFTEKRPARFR</sequence>
<keyword evidence="2" id="KW-0456">Lyase</keyword>
<reference evidence="4 5" key="1">
    <citation type="submission" date="2024-03" db="EMBL/GenBank/DDBJ databases">
        <title>Community enrichment and isolation of bacterial strains for fucoidan degradation.</title>
        <authorList>
            <person name="Sichert A."/>
        </authorList>
    </citation>
    <scope>NUCLEOTIDE SEQUENCE [LARGE SCALE GENOMIC DNA]</scope>
    <source>
        <strain evidence="4 5">AS12</strain>
    </source>
</reference>
<dbReference type="EMBL" id="JBBMQS010000002">
    <property type="protein sequence ID" value="MEM5496490.1"/>
    <property type="molecule type" value="Genomic_DNA"/>
</dbReference>
<dbReference type="Proteomes" id="UP001461163">
    <property type="component" value="Unassembled WGS sequence"/>
</dbReference>
<evidence type="ECO:0000256" key="3">
    <source>
        <dbReference type="RuleBase" id="RU003707"/>
    </source>
</evidence>
<comment type="similarity">
    <text evidence="1 3">Belongs to the enoyl-CoA hydratase/isomerase family.</text>
</comment>
<dbReference type="InterPro" id="IPR029045">
    <property type="entry name" value="ClpP/crotonase-like_dom_sf"/>
</dbReference>